<evidence type="ECO:0000259" key="6">
    <source>
        <dbReference type="Pfam" id="PF08244"/>
    </source>
</evidence>
<dbReference type="STRING" id="46177.SAMN05660976_07767"/>
<gene>
    <name evidence="7" type="ORF">SAMN05660976_07767</name>
</gene>
<keyword evidence="3 4" id="KW-0326">Glycosidase</keyword>
<keyword evidence="8" id="KW-1185">Reference proteome</keyword>
<evidence type="ECO:0000259" key="5">
    <source>
        <dbReference type="Pfam" id="PF00251"/>
    </source>
</evidence>
<dbReference type="GO" id="GO:0004575">
    <property type="term" value="F:sucrose alpha-glucosidase activity"/>
    <property type="evidence" value="ECO:0007669"/>
    <property type="project" value="TreeGrafter"/>
</dbReference>
<dbReference type="SUPFAM" id="SSF75005">
    <property type="entry name" value="Arabinanase/levansucrase/invertase"/>
    <property type="match status" value="1"/>
</dbReference>
<dbReference type="Pfam" id="PF00251">
    <property type="entry name" value="Glyco_hydro_32N"/>
    <property type="match status" value="1"/>
</dbReference>
<dbReference type="InterPro" id="IPR001362">
    <property type="entry name" value="Glyco_hydro_32"/>
</dbReference>
<proteinExistence type="inferred from homology"/>
<dbReference type="EMBL" id="FOBF01000028">
    <property type="protein sequence ID" value="SEN52902.1"/>
    <property type="molecule type" value="Genomic_DNA"/>
</dbReference>
<dbReference type="InterPro" id="IPR013148">
    <property type="entry name" value="Glyco_hydro_32_N"/>
</dbReference>
<name>A0A1H8H9J1_9ACTN</name>
<dbReference type="InterPro" id="IPR023296">
    <property type="entry name" value="Glyco_hydro_beta-prop_sf"/>
</dbReference>
<dbReference type="PANTHER" id="PTHR42800">
    <property type="entry name" value="EXOINULINASE INUD (AFU_ORTHOLOGUE AFUA_5G00480)"/>
    <property type="match status" value="1"/>
</dbReference>
<sequence length="518" mass="55796">MPGQQEVTGYLGSGLVNSFVGHDAPQGRMVSPRFTISEPYIDFLVGGGRHPHRDGTGDGRPPAGDVLADFEGPTFGTGWTATGDFAAAVPHRGGTGRVGEQVVDTFFGSGTSGDPLTGTITSPEFTLARDHVNFLIAGGSTPDTAVRLLVDGKAVRTASGSADGLLNWTGWDVAELRGRRARIEIFDQATGGWGHLLVDHVVLSDAAAPPRSYETAVNLVVDGKVVRTATGQDSERLDWTSWDVREFAGKQAEIHVNDFNPDSWGHISVDHIVFSDRPAASRLRRYAWADYGKDFYAGVSWNDVPGGRRIWIGWMNNWRYGERIPTAPWRSAQSLPRELALATIDGQPRLVQRPVQTIANLRGAPAFTLRDLRVEPGTTPLPDRARGTVLEITAEFDPGTARRLGLVVRGGEAGEGTLIGYDAATASLFVDRTGSGDTGFDADFPGVQSGPLRRQGRWVTFTAYVDRSSVEVFGDRGQTVITDQIFPSPGSDGLGLFADGGTATLRSLTVRPLRSVWR</sequence>
<feature type="domain" description="Glycosyl hydrolase family 32 C-terminal" evidence="6">
    <location>
        <begin position="376"/>
        <end position="511"/>
    </location>
</feature>
<accession>A0A1H8H9J1</accession>
<evidence type="ECO:0000256" key="4">
    <source>
        <dbReference type="RuleBase" id="RU362110"/>
    </source>
</evidence>
<dbReference type="Proteomes" id="UP000198953">
    <property type="component" value="Unassembled WGS sequence"/>
</dbReference>
<evidence type="ECO:0000256" key="3">
    <source>
        <dbReference type="ARBA" id="ARBA00023295"/>
    </source>
</evidence>
<dbReference type="GO" id="GO:0005737">
    <property type="term" value="C:cytoplasm"/>
    <property type="evidence" value="ECO:0007669"/>
    <property type="project" value="TreeGrafter"/>
</dbReference>
<dbReference type="InterPro" id="IPR013189">
    <property type="entry name" value="Glyco_hydro_32_C"/>
</dbReference>
<comment type="similarity">
    <text evidence="1 4">Belongs to the glycosyl hydrolase 32 family.</text>
</comment>
<evidence type="ECO:0000313" key="8">
    <source>
        <dbReference type="Proteomes" id="UP000198953"/>
    </source>
</evidence>
<evidence type="ECO:0000313" key="7">
    <source>
        <dbReference type="EMBL" id="SEN52902.1"/>
    </source>
</evidence>
<protein>
    <submittedName>
        <fullName evidence="7">Glycosyl hydrolases family 32 C terminal</fullName>
    </submittedName>
</protein>
<reference evidence="7 8" key="1">
    <citation type="submission" date="2016-10" db="EMBL/GenBank/DDBJ databases">
        <authorList>
            <person name="de Groot N.N."/>
        </authorList>
    </citation>
    <scope>NUCLEOTIDE SEQUENCE [LARGE SCALE GENOMIC DNA]</scope>
    <source>
        <strain evidence="7 8">DSM 43357</strain>
    </source>
</reference>
<dbReference type="Pfam" id="PF08244">
    <property type="entry name" value="Glyco_hydro_32C"/>
    <property type="match status" value="1"/>
</dbReference>
<dbReference type="GO" id="GO:0005987">
    <property type="term" value="P:sucrose catabolic process"/>
    <property type="evidence" value="ECO:0007669"/>
    <property type="project" value="TreeGrafter"/>
</dbReference>
<evidence type="ECO:0000256" key="2">
    <source>
        <dbReference type="ARBA" id="ARBA00022801"/>
    </source>
</evidence>
<dbReference type="PANTHER" id="PTHR42800:SF1">
    <property type="entry name" value="EXOINULINASE INUD (AFU_ORTHOLOGUE AFUA_5G00480)"/>
    <property type="match status" value="1"/>
</dbReference>
<organism evidence="7 8">
    <name type="scientific">Nonomuraea pusilla</name>
    <dbReference type="NCBI Taxonomy" id="46177"/>
    <lineage>
        <taxon>Bacteria</taxon>
        <taxon>Bacillati</taxon>
        <taxon>Actinomycetota</taxon>
        <taxon>Actinomycetes</taxon>
        <taxon>Streptosporangiales</taxon>
        <taxon>Streptosporangiaceae</taxon>
        <taxon>Nonomuraea</taxon>
    </lineage>
</organism>
<feature type="domain" description="Glycosyl hydrolase family 32 N-terminal" evidence="5">
    <location>
        <begin position="277"/>
        <end position="354"/>
    </location>
</feature>
<dbReference type="AlphaFoldDB" id="A0A1H8H9J1"/>
<dbReference type="SMART" id="SM00640">
    <property type="entry name" value="Glyco_32"/>
    <property type="match status" value="1"/>
</dbReference>
<dbReference type="InterPro" id="IPR013320">
    <property type="entry name" value="ConA-like_dom_sf"/>
</dbReference>
<keyword evidence="2 4" id="KW-0378">Hydrolase</keyword>
<dbReference type="Gene3D" id="2.115.10.20">
    <property type="entry name" value="Glycosyl hydrolase domain, family 43"/>
    <property type="match status" value="1"/>
</dbReference>
<dbReference type="SUPFAM" id="SSF49899">
    <property type="entry name" value="Concanavalin A-like lectins/glucanases"/>
    <property type="match status" value="1"/>
</dbReference>
<evidence type="ECO:0000256" key="1">
    <source>
        <dbReference type="ARBA" id="ARBA00009902"/>
    </source>
</evidence>
<dbReference type="Gene3D" id="2.60.120.560">
    <property type="entry name" value="Exo-inulinase, domain 1"/>
    <property type="match status" value="1"/>
</dbReference>